<reference evidence="7" key="1">
    <citation type="journal article" date="2014" name="Int. J. Syst. Evol. Microbiol.">
        <title>Complete genome sequence of Corynebacterium casei LMG S-19264T (=DSM 44701T), isolated from a smear-ripened cheese.</title>
        <authorList>
            <consortium name="US DOE Joint Genome Institute (JGI-PGF)"/>
            <person name="Walter F."/>
            <person name="Albersmeier A."/>
            <person name="Kalinowski J."/>
            <person name="Ruckert C."/>
        </authorList>
    </citation>
    <scope>NUCLEOTIDE SEQUENCE</scope>
    <source>
        <strain evidence="7">CGMCC 1.12751</strain>
    </source>
</reference>
<dbReference type="PANTHER" id="PTHR37422:SF17">
    <property type="entry name" value="O-ANTIGEN LIGASE"/>
    <property type="match status" value="1"/>
</dbReference>
<dbReference type="GO" id="GO:0016020">
    <property type="term" value="C:membrane"/>
    <property type="evidence" value="ECO:0007669"/>
    <property type="project" value="UniProtKB-SubCell"/>
</dbReference>
<gene>
    <name evidence="7" type="ORF">GCM10010976_05280</name>
</gene>
<keyword evidence="8" id="KW-1185">Reference proteome</keyword>
<proteinExistence type="predicted"/>
<organism evidence="7 8">
    <name type="scientific">Bizionia arctica</name>
    <dbReference type="NCBI Taxonomy" id="1495645"/>
    <lineage>
        <taxon>Bacteria</taxon>
        <taxon>Pseudomonadati</taxon>
        <taxon>Bacteroidota</taxon>
        <taxon>Flavobacteriia</taxon>
        <taxon>Flavobacteriales</taxon>
        <taxon>Flavobacteriaceae</taxon>
        <taxon>Bizionia</taxon>
    </lineage>
</organism>
<dbReference type="Pfam" id="PF04932">
    <property type="entry name" value="Wzy_C"/>
    <property type="match status" value="1"/>
</dbReference>
<dbReference type="EMBL" id="BMFQ01000001">
    <property type="protein sequence ID" value="GGG36550.1"/>
    <property type="molecule type" value="Genomic_DNA"/>
</dbReference>
<feature type="transmembrane region" description="Helical" evidence="5">
    <location>
        <begin position="229"/>
        <end position="245"/>
    </location>
</feature>
<dbReference type="Proteomes" id="UP000625976">
    <property type="component" value="Unassembled WGS sequence"/>
</dbReference>
<dbReference type="InterPro" id="IPR007016">
    <property type="entry name" value="O-antigen_ligase-rel_domated"/>
</dbReference>
<dbReference type="AlphaFoldDB" id="A0A917GBP8"/>
<evidence type="ECO:0000256" key="5">
    <source>
        <dbReference type="SAM" id="Phobius"/>
    </source>
</evidence>
<dbReference type="PANTHER" id="PTHR37422">
    <property type="entry name" value="TEICHURONIC ACID BIOSYNTHESIS PROTEIN TUAE"/>
    <property type="match status" value="1"/>
</dbReference>
<evidence type="ECO:0000256" key="2">
    <source>
        <dbReference type="ARBA" id="ARBA00022692"/>
    </source>
</evidence>
<sequence>MYNLFSGGIIFKEPTYTIDLGVNRAIPRNMGFVFDFRIMTQLACLYLILLYYLNKTKNYWDVALLIAVAVTTFSRGPLIILALLLLAVYLPKKIKITKRVLLVAFTSFIVLIGSIVYVLNDDNLQKFISTFNPFAEKNAFSQRGIFMEYSLNKFYENPFGNGIGALSSPNADNKIYAGITNLHKEIPDKVFYYSVTDTYLAMSLAEKGIIGFVLMLLSFTEIFYSKRNRISLMFLIGFYINLIGTDIPKQGFYYFVIILVYYGLSHLNSTKNSLKNSIIQN</sequence>
<keyword evidence="2 5" id="KW-0812">Transmembrane</keyword>
<name>A0A917GBP8_9FLAO</name>
<comment type="caution">
    <text evidence="7">The sequence shown here is derived from an EMBL/GenBank/DDBJ whole genome shotgun (WGS) entry which is preliminary data.</text>
</comment>
<evidence type="ECO:0000259" key="6">
    <source>
        <dbReference type="Pfam" id="PF04932"/>
    </source>
</evidence>
<feature type="transmembrane region" description="Helical" evidence="5">
    <location>
        <begin position="59"/>
        <end position="88"/>
    </location>
</feature>
<dbReference type="InterPro" id="IPR051533">
    <property type="entry name" value="WaaL-like"/>
</dbReference>
<evidence type="ECO:0000313" key="7">
    <source>
        <dbReference type="EMBL" id="GGG36550.1"/>
    </source>
</evidence>
<comment type="subcellular location">
    <subcellularLocation>
        <location evidence="1">Membrane</location>
        <topology evidence="1">Multi-pass membrane protein</topology>
    </subcellularLocation>
</comment>
<evidence type="ECO:0000256" key="3">
    <source>
        <dbReference type="ARBA" id="ARBA00022989"/>
    </source>
</evidence>
<evidence type="ECO:0000256" key="1">
    <source>
        <dbReference type="ARBA" id="ARBA00004141"/>
    </source>
</evidence>
<keyword evidence="3 5" id="KW-1133">Transmembrane helix</keyword>
<feature type="transmembrane region" description="Helical" evidence="5">
    <location>
        <begin position="100"/>
        <end position="119"/>
    </location>
</feature>
<feature type="transmembrane region" description="Helical" evidence="5">
    <location>
        <begin position="199"/>
        <end position="217"/>
    </location>
</feature>
<protein>
    <recommendedName>
        <fullName evidence="6">O-antigen ligase-related domain-containing protein</fullName>
    </recommendedName>
</protein>
<accession>A0A917GBP8</accession>
<evidence type="ECO:0000256" key="4">
    <source>
        <dbReference type="ARBA" id="ARBA00023136"/>
    </source>
</evidence>
<reference evidence="7" key="2">
    <citation type="submission" date="2020-09" db="EMBL/GenBank/DDBJ databases">
        <authorList>
            <person name="Sun Q."/>
            <person name="Zhou Y."/>
        </authorList>
    </citation>
    <scope>NUCLEOTIDE SEQUENCE</scope>
    <source>
        <strain evidence="7">CGMCC 1.12751</strain>
    </source>
</reference>
<feature type="transmembrane region" description="Helical" evidence="5">
    <location>
        <begin position="34"/>
        <end position="53"/>
    </location>
</feature>
<evidence type="ECO:0000313" key="8">
    <source>
        <dbReference type="Proteomes" id="UP000625976"/>
    </source>
</evidence>
<feature type="domain" description="O-antigen ligase-related" evidence="6">
    <location>
        <begin position="62"/>
        <end position="215"/>
    </location>
</feature>
<feature type="transmembrane region" description="Helical" evidence="5">
    <location>
        <begin position="251"/>
        <end position="267"/>
    </location>
</feature>
<keyword evidence="4 5" id="KW-0472">Membrane</keyword>